<evidence type="ECO:0000313" key="2">
    <source>
        <dbReference type="Proteomes" id="UP001107558"/>
    </source>
</evidence>
<dbReference type="Proteomes" id="UP001107558">
    <property type="component" value="Chromosome 4"/>
</dbReference>
<dbReference type="EMBL" id="JADBJN010000004">
    <property type="protein sequence ID" value="KAG5668573.1"/>
    <property type="molecule type" value="Genomic_DNA"/>
</dbReference>
<evidence type="ECO:0000313" key="1">
    <source>
        <dbReference type="EMBL" id="KAG5668573.1"/>
    </source>
</evidence>
<name>A0A9J6BFM7_POLVA</name>
<keyword evidence="2" id="KW-1185">Reference proteome</keyword>
<gene>
    <name evidence="1" type="ORF">PVAND_016510</name>
</gene>
<evidence type="ECO:0008006" key="3">
    <source>
        <dbReference type="Google" id="ProtNLM"/>
    </source>
</evidence>
<dbReference type="SMART" id="SM00697">
    <property type="entry name" value="DM8"/>
    <property type="match status" value="1"/>
</dbReference>
<dbReference type="PANTHER" id="PTHR20898">
    <property type="entry name" value="DAEDALUS ON 3-RELATED-RELATED"/>
    <property type="match status" value="1"/>
</dbReference>
<organism evidence="1 2">
    <name type="scientific">Polypedilum vanderplanki</name>
    <name type="common">Sleeping chironomid midge</name>
    <dbReference type="NCBI Taxonomy" id="319348"/>
    <lineage>
        <taxon>Eukaryota</taxon>
        <taxon>Metazoa</taxon>
        <taxon>Ecdysozoa</taxon>
        <taxon>Arthropoda</taxon>
        <taxon>Hexapoda</taxon>
        <taxon>Insecta</taxon>
        <taxon>Pterygota</taxon>
        <taxon>Neoptera</taxon>
        <taxon>Endopterygota</taxon>
        <taxon>Diptera</taxon>
        <taxon>Nematocera</taxon>
        <taxon>Chironomoidea</taxon>
        <taxon>Chironomidae</taxon>
        <taxon>Chironominae</taxon>
        <taxon>Polypedilum</taxon>
        <taxon>Polypedilum</taxon>
    </lineage>
</organism>
<comment type="caution">
    <text evidence="1">The sequence shown here is derived from an EMBL/GenBank/DDBJ whole genome shotgun (WGS) entry which is preliminary data.</text>
</comment>
<sequence length="170" mass="19646">MKFIEAFIIFCYIFCTSFASYYKFTKIETCETSGKSGHLEYCNFTATSVFVVLNNTVTVNSINAEISLFQLQNSNYRQLFKAPKVNWCKLTEQRNKNAVLKIIFESLKTYASDFVRSCPLPPGIYRVTGLKIDRKYISILPEGKYRFTLRAFNNRDEAMLKVSLCLEILS</sequence>
<dbReference type="AlphaFoldDB" id="A0A9J6BFM7"/>
<accession>A0A9J6BFM7</accession>
<proteinExistence type="predicted"/>
<protein>
    <recommendedName>
        <fullName evidence="3">MD-2-related lipid-recognition domain-containing protein</fullName>
    </recommendedName>
</protein>
<dbReference type="Pfam" id="PF06477">
    <property type="entry name" value="DUF1091"/>
    <property type="match status" value="1"/>
</dbReference>
<dbReference type="PANTHER" id="PTHR20898:SF0">
    <property type="entry name" value="DAEDALUS ON 3-RELATED"/>
    <property type="match status" value="1"/>
</dbReference>
<reference evidence="1" key="1">
    <citation type="submission" date="2021-03" db="EMBL/GenBank/DDBJ databases">
        <title>Chromosome level genome of the anhydrobiotic midge Polypedilum vanderplanki.</title>
        <authorList>
            <person name="Yoshida Y."/>
            <person name="Kikawada T."/>
            <person name="Gusev O."/>
        </authorList>
    </citation>
    <scope>NUCLEOTIDE SEQUENCE</scope>
    <source>
        <strain evidence="1">NIAS01</strain>
        <tissue evidence="1">Whole body or cell culture</tissue>
    </source>
</reference>
<dbReference type="InterPro" id="IPR010512">
    <property type="entry name" value="DUF1091"/>
</dbReference>